<dbReference type="InterPro" id="IPR027417">
    <property type="entry name" value="P-loop_NTPase"/>
</dbReference>
<dbReference type="InterPro" id="IPR054289">
    <property type="entry name" value="DUF7025"/>
</dbReference>
<accession>A0AAN8I819</accession>
<evidence type="ECO:0000313" key="3">
    <source>
        <dbReference type="EMBL" id="KAK5956794.1"/>
    </source>
</evidence>
<evidence type="ECO:0000259" key="2">
    <source>
        <dbReference type="SMART" id="SM00382"/>
    </source>
</evidence>
<dbReference type="InterPro" id="IPR003593">
    <property type="entry name" value="AAA+_ATPase"/>
</dbReference>
<dbReference type="GO" id="GO:0016887">
    <property type="term" value="F:ATP hydrolysis activity"/>
    <property type="evidence" value="ECO:0007669"/>
    <property type="project" value="InterPro"/>
</dbReference>
<evidence type="ECO:0000256" key="1">
    <source>
        <dbReference type="SAM" id="MobiDB-lite"/>
    </source>
</evidence>
<dbReference type="Pfam" id="PF22942">
    <property type="entry name" value="DUF7025"/>
    <property type="match status" value="1"/>
</dbReference>
<evidence type="ECO:0000313" key="4">
    <source>
        <dbReference type="Proteomes" id="UP001316803"/>
    </source>
</evidence>
<dbReference type="PANTHER" id="PTHR46411">
    <property type="entry name" value="FAMILY ATPASE, PUTATIVE-RELATED"/>
    <property type="match status" value="1"/>
</dbReference>
<reference evidence="3 4" key="1">
    <citation type="submission" date="2022-12" db="EMBL/GenBank/DDBJ databases">
        <title>Genomic features and morphological characterization of a novel Knufia sp. strain isolated from spacecraft assembly facility.</title>
        <authorList>
            <person name="Teixeira M."/>
            <person name="Chander A.M."/>
            <person name="Stajich J.E."/>
            <person name="Venkateswaran K."/>
        </authorList>
    </citation>
    <scope>NUCLEOTIDE SEQUENCE [LARGE SCALE GENOMIC DNA]</scope>
    <source>
        <strain evidence="3 4">FJI-L2-BK-P2</strain>
    </source>
</reference>
<feature type="compositionally biased region" description="Polar residues" evidence="1">
    <location>
        <begin position="20"/>
        <end position="34"/>
    </location>
</feature>
<dbReference type="Gene3D" id="3.40.50.300">
    <property type="entry name" value="P-loop containing nucleotide triphosphate hydrolases"/>
    <property type="match status" value="1"/>
</dbReference>
<comment type="caution">
    <text evidence="3">The sequence shown here is derived from an EMBL/GenBank/DDBJ whole genome shotgun (WGS) entry which is preliminary data.</text>
</comment>
<gene>
    <name evidence="3" type="ORF">OHC33_002282</name>
</gene>
<feature type="compositionally biased region" description="Basic and acidic residues" evidence="1">
    <location>
        <begin position="35"/>
        <end position="74"/>
    </location>
</feature>
<organism evidence="3 4">
    <name type="scientific">Knufia fluminis</name>
    <dbReference type="NCBI Taxonomy" id="191047"/>
    <lineage>
        <taxon>Eukaryota</taxon>
        <taxon>Fungi</taxon>
        <taxon>Dikarya</taxon>
        <taxon>Ascomycota</taxon>
        <taxon>Pezizomycotina</taxon>
        <taxon>Eurotiomycetes</taxon>
        <taxon>Chaetothyriomycetidae</taxon>
        <taxon>Chaetothyriales</taxon>
        <taxon>Trichomeriaceae</taxon>
        <taxon>Knufia</taxon>
    </lineage>
</organism>
<sequence>MPGAVDSQAVTNGEAAAVTKQVNGTNGAPQAAENTDNKDALNGGDDKAEPSSGKKENAKADVKNEPKEPEKQKCEVQFYEARYDVKGERELKALDAEKAHKKDADSEDEKRKYALSSYKWYTRGGELESSSVEIMSPHIILALQKIINEYPDEHFWSDTVTMDSPYKPVFHYRDELAKYAGSLGDEEATAHVKLLLTFCEKENRRAISEYEANVRNAIDKPSIRWSNLWMVYKPGHLLFTGAPSSLRCMEIVDSWERGGNCPAYIVQGKTFTHDGTRFGYEEHELGQSPYKGMKELSKLRCVPHDYYEEREMAKKVLTTRGQKFISLKGSHYKTYSGTVSALANVRDWNHYGQFKEEPMIINSRIMVDAKWFSIMKSPNRIQLDDYKPMPKDCTPEEEHEYITERDLLLADHRLPGYALEIKRWCWFNIDLIKPVVFNTEAFASLLLPARQKSLVHSLVKTHVSGTDSFDDMIAGKGRGLVFVLHGCPGVGKTFTAESVADHIERPLYILNSGELGIQPKEVEDNLNKALMLAVAWNAILLIDEADVFLEQRSTQDLQRNCLVSLFLRTLEYYEGILFLTTNRITTFDPAFKSRVHLALKYNALNAASRKELFVNFISRTSKNPPVFDDGILDRLAAVDINGRQIKNAVRTASALARDEGVPLSEEHLQSVLETIAEFEQDLSSKDEFSLS</sequence>
<dbReference type="Pfam" id="PF00004">
    <property type="entry name" value="AAA"/>
    <property type="match status" value="1"/>
</dbReference>
<dbReference type="SUPFAM" id="SSF52540">
    <property type="entry name" value="P-loop containing nucleoside triphosphate hydrolases"/>
    <property type="match status" value="1"/>
</dbReference>
<dbReference type="GO" id="GO:0005524">
    <property type="term" value="F:ATP binding"/>
    <property type="evidence" value="ECO:0007669"/>
    <property type="project" value="InterPro"/>
</dbReference>
<dbReference type="Proteomes" id="UP001316803">
    <property type="component" value="Unassembled WGS sequence"/>
</dbReference>
<dbReference type="EMBL" id="JAKLMC020000004">
    <property type="protein sequence ID" value="KAK5956794.1"/>
    <property type="molecule type" value="Genomic_DNA"/>
</dbReference>
<protein>
    <recommendedName>
        <fullName evidence="2">AAA+ ATPase domain-containing protein</fullName>
    </recommendedName>
</protein>
<dbReference type="InterPro" id="IPR003959">
    <property type="entry name" value="ATPase_AAA_core"/>
</dbReference>
<proteinExistence type="predicted"/>
<feature type="region of interest" description="Disordered" evidence="1">
    <location>
        <begin position="1"/>
        <end position="74"/>
    </location>
</feature>
<dbReference type="CDD" id="cd19481">
    <property type="entry name" value="RecA-like_protease"/>
    <property type="match status" value="1"/>
</dbReference>
<dbReference type="PANTHER" id="PTHR46411:SF2">
    <property type="entry name" value="AAA+ ATPASE DOMAIN-CONTAINING PROTEIN"/>
    <property type="match status" value="1"/>
</dbReference>
<feature type="domain" description="AAA+ ATPase" evidence="2">
    <location>
        <begin position="478"/>
        <end position="618"/>
    </location>
</feature>
<name>A0AAN8I819_9EURO</name>
<dbReference type="SMART" id="SM00382">
    <property type="entry name" value="AAA"/>
    <property type="match status" value="1"/>
</dbReference>
<dbReference type="AlphaFoldDB" id="A0AAN8I819"/>
<keyword evidence="4" id="KW-1185">Reference proteome</keyword>